<evidence type="ECO:0000256" key="2">
    <source>
        <dbReference type="ARBA" id="ARBA00022741"/>
    </source>
</evidence>
<dbReference type="SUPFAM" id="SSF52540">
    <property type="entry name" value="P-loop containing nucleoside triphosphate hydrolases"/>
    <property type="match status" value="1"/>
</dbReference>
<dbReference type="Pfam" id="PF00270">
    <property type="entry name" value="DEAD"/>
    <property type="match status" value="1"/>
</dbReference>
<dbReference type="Proteomes" id="UP001295794">
    <property type="component" value="Unassembled WGS sequence"/>
</dbReference>
<dbReference type="InterPro" id="IPR014001">
    <property type="entry name" value="Helicase_ATP-bd"/>
</dbReference>
<dbReference type="InterPro" id="IPR001650">
    <property type="entry name" value="Helicase_C-like"/>
</dbReference>
<feature type="compositionally biased region" description="Pro residues" evidence="6">
    <location>
        <begin position="678"/>
        <end position="687"/>
    </location>
</feature>
<evidence type="ECO:0000256" key="4">
    <source>
        <dbReference type="ARBA" id="ARBA00034617"/>
    </source>
</evidence>
<sequence length="758" mass="83928">MASAPSKTITPTPIPTLLEIRAKALKIFGCRPCLWQIRVVEAVLAHDRDVITIAATGAGKTLTFWMPLLFCEDGIQIIVSPLNILGDQNVSQLEKLGIRAVNVTAETATQETFRDIEKCQYRVIVTNVETLMQAGGGFEKLWKKTAFTLRLISVIWDEAHCVSKWGGFRPEYKDAGKLRYLIPRSVPFVIVSATLPAPVLADVKKILQVDPDKCTLIRRSNDRANISLVIRQMKYPMSSFMDLAFLVPDGWKPEDPPPPKFLIFFDSITDSIDAAEYLRGCLPPEAKHRIKWFNSEMSSEFKVEEADSLKAGVTFGLACTDSFGMGLDLPDIALVIQWRATCDLCTLWQRFGRGARALGSTATALLLAEPKHFDENIKKARIAAEKRASARTKKRQPASQLTTPAPKHVALACIPNPNIPVSVPVPVITDSNPEEQEQLLVDHETAIDNRITVDDSEVILPDVVISSAEYLADRRRFYGAIDPVTNEPVRKQATRKKIDVLDPAMDDMINAATRQPGKPCFRLPPTIYFGNDLTGGDHMQCDAAGCKRCAPGECLLCCELCQPGEFAHFAEVSIPKPKQMASRSRVDKVYESTSSDRELQDALHTFRKNKTMEVFGKASLRNHGPGSIMSDEVLKRIVDCAHFHKLRTPDDLARETQWQRTNDDGDLVLSLVALHSALPPPPPPPTTPARSGPVTPQSASIPMRQCGVCGQLGHNRRNKLCPKFVPSTPATPSPADNENVPPMRTINTPVPNSRFYDY</sequence>
<dbReference type="GO" id="GO:0000724">
    <property type="term" value="P:double-strand break repair via homologous recombination"/>
    <property type="evidence" value="ECO:0007669"/>
    <property type="project" value="TreeGrafter"/>
</dbReference>
<dbReference type="PANTHER" id="PTHR13710:SF154">
    <property type="entry name" value="RECQ HELICASE, PUTATIVE (AFU_ORTHOLOGUE AFUA_6G14720)-RELATED"/>
    <property type="match status" value="1"/>
</dbReference>
<accession>A0AAD2HJ86</accession>
<reference evidence="9" key="1">
    <citation type="submission" date="2023-11" db="EMBL/GenBank/DDBJ databases">
        <authorList>
            <person name="De Vega J J."/>
            <person name="De Vega J J."/>
        </authorList>
    </citation>
    <scope>NUCLEOTIDE SEQUENCE</scope>
</reference>
<keyword evidence="2" id="KW-0547">Nucleotide-binding</keyword>
<dbReference type="SMART" id="SM00490">
    <property type="entry name" value="HELICc"/>
    <property type="match status" value="1"/>
</dbReference>
<dbReference type="Gene3D" id="3.40.50.300">
    <property type="entry name" value="P-loop containing nucleotide triphosphate hydrolases"/>
    <property type="match status" value="2"/>
</dbReference>
<proteinExistence type="inferred from homology"/>
<feature type="region of interest" description="Disordered" evidence="6">
    <location>
        <begin position="675"/>
        <end position="699"/>
    </location>
</feature>
<comment type="caution">
    <text evidence="9">The sequence shown here is derived from an EMBL/GenBank/DDBJ whole genome shotgun (WGS) entry which is preliminary data.</text>
</comment>
<feature type="domain" description="Helicase C-terminal" evidence="8">
    <location>
        <begin position="239"/>
        <end position="398"/>
    </location>
</feature>
<dbReference type="AlphaFoldDB" id="A0AAD2HJ86"/>
<dbReference type="InterPro" id="IPR011545">
    <property type="entry name" value="DEAD/DEAH_box_helicase_dom"/>
</dbReference>
<comment type="catalytic activity">
    <reaction evidence="4">
        <text>Couples ATP hydrolysis with the unwinding of duplex DNA by translocating in the 3'-5' direction.</text>
        <dbReference type="EC" id="5.6.2.4"/>
    </reaction>
</comment>
<dbReference type="GO" id="GO:0009378">
    <property type="term" value="F:four-way junction helicase activity"/>
    <property type="evidence" value="ECO:0007669"/>
    <property type="project" value="TreeGrafter"/>
</dbReference>
<dbReference type="PROSITE" id="PS51192">
    <property type="entry name" value="HELICASE_ATP_BIND_1"/>
    <property type="match status" value="1"/>
</dbReference>
<keyword evidence="10" id="KW-1185">Reference proteome</keyword>
<dbReference type="PANTHER" id="PTHR13710">
    <property type="entry name" value="DNA HELICASE RECQ FAMILY MEMBER"/>
    <property type="match status" value="1"/>
</dbReference>
<keyword evidence="3" id="KW-0067">ATP-binding</keyword>
<evidence type="ECO:0000256" key="3">
    <source>
        <dbReference type="ARBA" id="ARBA00022840"/>
    </source>
</evidence>
<dbReference type="PROSITE" id="PS51194">
    <property type="entry name" value="HELICASE_CTER"/>
    <property type="match status" value="1"/>
</dbReference>
<evidence type="ECO:0000256" key="5">
    <source>
        <dbReference type="ARBA" id="ARBA00034808"/>
    </source>
</evidence>
<comment type="similarity">
    <text evidence="1">Belongs to the helicase family. RecQ subfamily.</text>
</comment>
<evidence type="ECO:0000313" key="10">
    <source>
        <dbReference type="Proteomes" id="UP001295794"/>
    </source>
</evidence>
<evidence type="ECO:0000259" key="7">
    <source>
        <dbReference type="PROSITE" id="PS51192"/>
    </source>
</evidence>
<dbReference type="GO" id="GO:0043138">
    <property type="term" value="F:3'-5' DNA helicase activity"/>
    <property type="evidence" value="ECO:0007669"/>
    <property type="project" value="UniProtKB-EC"/>
</dbReference>
<gene>
    <name evidence="9" type="ORF">MYCIT1_LOCUS22552</name>
</gene>
<dbReference type="SMART" id="SM00487">
    <property type="entry name" value="DEXDc"/>
    <property type="match status" value="1"/>
</dbReference>
<feature type="domain" description="Helicase ATP-binding" evidence="7">
    <location>
        <begin position="41"/>
        <end position="213"/>
    </location>
</feature>
<dbReference type="InterPro" id="IPR027417">
    <property type="entry name" value="P-loop_NTPase"/>
</dbReference>
<dbReference type="EMBL" id="CAVNYO010000403">
    <property type="protein sequence ID" value="CAK5275042.1"/>
    <property type="molecule type" value="Genomic_DNA"/>
</dbReference>
<dbReference type="GO" id="GO:0005737">
    <property type="term" value="C:cytoplasm"/>
    <property type="evidence" value="ECO:0007669"/>
    <property type="project" value="TreeGrafter"/>
</dbReference>
<evidence type="ECO:0000259" key="8">
    <source>
        <dbReference type="PROSITE" id="PS51194"/>
    </source>
</evidence>
<name>A0AAD2HJ86_9AGAR</name>
<dbReference type="EC" id="5.6.2.4" evidence="5"/>
<evidence type="ECO:0000256" key="1">
    <source>
        <dbReference type="ARBA" id="ARBA00005446"/>
    </source>
</evidence>
<dbReference type="GO" id="GO:0003676">
    <property type="term" value="F:nucleic acid binding"/>
    <property type="evidence" value="ECO:0007669"/>
    <property type="project" value="InterPro"/>
</dbReference>
<organism evidence="9 10">
    <name type="scientific">Mycena citricolor</name>
    <dbReference type="NCBI Taxonomy" id="2018698"/>
    <lineage>
        <taxon>Eukaryota</taxon>
        <taxon>Fungi</taxon>
        <taxon>Dikarya</taxon>
        <taxon>Basidiomycota</taxon>
        <taxon>Agaricomycotina</taxon>
        <taxon>Agaricomycetes</taxon>
        <taxon>Agaricomycetidae</taxon>
        <taxon>Agaricales</taxon>
        <taxon>Marasmiineae</taxon>
        <taxon>Mycenaceae</taxon>
        <taxon>Mycena</taxon>
    </lineage>
</organism>
<dbReference type="GO" id="GO:0005694">
    <property type="term" value="C:chromosome"/>
    <property type="evidence" value="ECO:0007669"/>
    <property type="project" value="TreeGrafter"/>
</dbReference>
<protein>
    <recommendedName>
        <fullName evidence="5">DNA 3'-5' helicase</fullName>
        <ecNumber evidence="5">5.6.2.4</ecNumber>
    </recommendedName>
</protein>
<evidence type="ECO:0000256" key="6">
    <source>
        <dbReference type="SAM" id="MobiDB-lite"/>
    </source>
</evidence>
<feature type="region of interest" description="Disordered" evidence="6">
    <location>
        <begin position="724"/>
        <end position="758"/>
    </location>
</feature>
<dbReference type="Pfam" id="PF00271">
    <property type="entry name" value="Helicase_C"/>
    <property type="match status" value="1"/>
</dbReference>
<dbReference type="GO" id="GO:0005524">
    <property type="term" value="F:ATP binding"/>
    <property type="evidence" value="ECO:0007669"/>
    <property type="project" value="UniProtKB-KW"/>
</dbReference>
<evidence type="ECO:0000313" key="9">
    <source>
        <dbReference type="EMBL" id="CAK5275042.1"/>
    </source>
</evidence>